<evidence type="ECO:0000259" key="6">
    <source>
        <dbReference type="PROSITE" id="PS51898"/>
    </source>
</evidence>
<dbReference type="InterPro" id="IPR013762">
    <property type="entry name" value="Integrase-like_cat_sf"/>
</dbReference>
<dbReference type="AlphaFoldDB" id="A0A3V2Y5R1"/>
<proteinExistence type="inferred from homology"/>
<evidence type="ECO:0000256" key="5">
    <source>
        <dbReference type="PROSITE-ProRule" id="PRU01248"/>
    </source>
</evidence>
<dbReference type="PANTHER" id="PTHR30349">
    <property type="entry name" value="PHAGE INTEGRASE-RELATED"/>
    <property type="match status" value="1"/>
</dbReference>
<dbReference type="Gene3D" id="1.10.150.130">
    <property type="match status" value="1"/>
</dbReference>
<comment type="caution">
    <text evidence="9">The sequence shown here is derived from an EMBL/GenBank/DDBJ whole genome shotgun (WGS) entry which is preliminary data.</text>
</comment>
<reference evidence="8" key="1">
    <citation type="submission" date="2018-06" db="EMBL/GenBank/DDBJ databases">
        <authorList>
            <person name="Ashton P.M."/>
            <person name="Dallman T."/>
            <person name="Nair S."/>
            <person name="De Pinna E."/>
            <person name="Peters T."/>
            <person name="Grant K."/>
        </authorList>
    </citation>
    <scope>NUCLEOTIDE SEQUENCE</scope>
    <source>
        <strain evidence="8">250711</strain>
    </source>
</reference>
<gene>
    <name evidence="9" type="ORF">AHQ57_10225</name>
    <name evidence="8" type="ORF">DQ066_15050</name>
</gene>
<dbReference type="EMBL" id="AALGZK010000003">
    <property type="protein sequence ID" value="ECZ5437533.1"/>
    <property type="molecule type" value="Genomic_DNA"/>
</dbReference>
<dbReference type="InterPro" id="IPR010998">
    <property type="entry name" value="Integrase_recombinase_N"/>
</dbReference>
<keyword evidence="2" id="KW-0229">DNA integration</keyword>
<evidence type="ECO:0000313" key="8">
    <source>
        <dbReference type="EMBL" id="EBX1172643.1"/>
    </source>
</evidence>
<dbReference type="PROSITE" id="PS51900">
    <property type="entry name" value="CB"/>
    <property type="match status" value="1"/>
</dbReference>
<dbReference type="PANTHER" id="PTHR30349:SF64">
    <property type="entry name" value="PROPHAGE INTEGRASE INTD-RELATED"/>
    <property type="match status" value="1"/>
</dbReference>
<dbReference type="RefSeq" id="WP_057516535.1">
    <property type="nucleotide sequence ID" value="NZ_MYAT01000016.1"/>
</dbReference>
<dbReference type="GO" id="GO:0006310">
    <property type="term" value="P:DNA recombination"/>
    <property type="evidence" value="ECO:0007669"/>
    <property type="project" value="UniProtKB-KW"/>
</dbReference>
<keyword evidence="3 5" id="KW-0238">DNA-binding</keyword>
<organism evidence="9">
    <name type="scientific">Salmonella newport</name>
    <dbReference type="NCBI Taxonomy" id="108619"/>
    <lineage>
        <taxon>Bacteria</taxon>
        <taxon>Pseudomonadati</taxon>
        <taxon>Pseudomonadota</taxon>
        <taxon>Gammaproteobacteria</taxon>
        <taxon>Enterobacterales</taxon>
        <taxon>Enterobacteriaceae</taxon>
        <taxon>Salmonella</taxon>
    </lineage>
</organism>
<feature type="domain" description="Tyr recombinase" evidence="6">
    <location>
        <begin position="107"/>
        <end position="312"/>
    </location>
</feature>
<dbReference type="EMBL" id="AAHKGI010000007">
    <property type="protein sequence ID" value="EBX1172643.1"/>
    <property type="molecule type" value="Genomic_DNA"/>
</dbReference>
<dbReference type="SUPFAM" id="SSF56349">
    <property type="entry name" value="DNA breaking-rejoining enzymes"/>
    <property type="match status" value="1"/>
</dbReference>
<accession>A0A3V2Y5R1</accession>
<evidence type="ECO:0000259" key="7">
    <source>
        <dbReference type="PROSITE" id="PS51900"/>
    </source>
</evidence>
<evidence type="ECO:0000313" key="9">
    <source>
        <dbReference type="EMBL" id="ECZ5437533.1"/>
    </source>
</evidence>
<evidence type="ECO:0000256" key="1">
    <source>
        <dbReference type="ARBA" id="ARBA00008857"/>
    </source>
</evidence>
<evidence type="ECO:0000256" key="3">
    <source>
        <dbReference type="ARBA" id="ARBA00023125"/>
    </source>
</evidence>
<dbReference type="InterPro" id="IPR011010">
    <property type="entry name" value="DNA_brk_join_enz"/>
</dbReference>
<dbReference type="PROSITE" id="PS51898">
    <property type="entry name" value="TYR_RECOMBINASE"/>
    <property type="match status" value="1"/>
</dbReference>
<evidence type="ECO:0000256" key="4">
    <source>
        <dbReference type="ARBA" id="ARBA00023172"/>
    </source>
</evidence>
<dbReference type="GO" id="GO:0015074">
    <property type="term" value="P:DNA integration"/>
    <property type="evidence" value="ECO:0007669"/>
    <property type="project" value="UniProtKB-KW"/>
</dbReference>
<protein>
    <submittedName>
        <fullName evidence="8">Site-specific integrase</fullName>
    </submittedName>
    <submittedName>
        <fullName evidence="9">Tyrosine-type recombinase/integrase</fullName>
    </submittedName>
</protein>
<dbReference type="InterPro" id="IPR050090">
    <property type="entry name" value="Tyrosine_recombinase_XerCD"/>
</dbReference>
<dbReference type="InterPro" id="IPR044068">
    <property type="entry name" value="CB"/>
</dbReference>
<dbReference type="InterPro" id="IPR002104">
    <property type="entry name" value="Integrase_catalytic"/>
</dbReference>
<dbReference type="GO" id="GO:0003677">
    <property type="term" value="F:DNA binding"/>
    <property type="evidence" value="ECO:0007669"/>
    <property type="project" value="UniProtKB-UniRule"/>
</dbReference>
<dbReference type="Pfam" id="PF00589">
    <property type="entry name" value="Phage_integrase"/>
    <property type="match status" value="1"/>
</dbReference>
<comment type="similarity">
    <text evidence="1">Belongs to the 'phage' integrase family.</text>
</comment>
<name>A0A3V2Y5R1_SALNE</name>
<sequence>MGKITFDLLKEDYYLNKQLRTATIWSYDKVTQTFVRFMDKDVCPEDITRRDVLMWRDSILRQRKLSTWTWNNKVRHLRALYAWGIKNGLLATEENPFHGVVVRPEQKLKKVLTESQVDQLYAVMERFERMENQGEAPPYCRCSLVPVRFWRVVLDMLQFSGMRQNQLIHLRLKDICFEQNIITLRVESAKNYRENRIPLISVLRPGLLQLADELRLRGMRPEDQFFNVGFLTGRREEGGMSVQTLRGFFRRLSRECHFNVSPHRFRHTIATELMKLPDSNLQTVKNLLGHSSISTTLEYVDGNVDTVREALEARFAAKKKKKS</sequence>
<keyword evidence="4" id="KW-0233">DNA recombination</keyword>
<dbReference type="CDD" id="cd00397">
    <property type="entry name" value="DNA_BRE_C"/>
    <property type="match status" value="1"/>
</dbReference>
<feature type="domain" description="Core-binding (CB)" evidence="7">
    <location>
        <begin position="4"/>
        <end position="85"/>
    </location>
</feature>
<dbReference type="Gene3D" id="1.10.443.10">
    <property type="entry name" value="Intergrase catalytic core"/>
    <property type="match status" value="1"/>
</dbReference>
<evidence type="ECO:0000256" key="2">
    <source>
        <dbReference type="ARBA" id="ARBA00022908"/>
    </source>
</evidence>
<reference evidence="9" key="2">
    <citation type="submission" date="2018-07" db="EMBL/GenBank/DDBJ databases">
        <authorList>
            <consortium name="GenomeTrakr network: Whole genome sequencing for foodborne pathogen traceback"/>
        </authorList>
    </citation>
    <scope>NUCLEOTIDE SEQUENCE</scope>
    <source>
        <strain evidence="9">FDA00000095</strain>
    </source>
</reference>